<gene>
    <name evidence="1" type="ORF">BsIDN1_05700</name>
</gene>
<dbReference type="InterPro" id="IPR013785">
    <property type="entry name" value="Aldolase_TIM"/>
</dbReference>
<protein>
    <submittedName>
        <fullName evidence="1">Uncharacterized protein</fullName>
    </submittedName>
</protein>
<evidence type="ECO:0000313" key="2">
    <source>
        <dbReference type="Proteomes" id="UP000464658"/>
    </source>
</evidence>
<evidence type="ECO:0000313" key="1">
    <source>
        <dbReference type="EMBL" id="BBP86952.1"/>
    </source>
</evidence>
<organism evidence="1 2">
    <name type="scientific">Bacillus safensis</name>
    <dbReference type="NCBI Taxonomy" id="561879"/>
    <lineage>
        <taxon>Bacteria</taxon>
        <taxon>Bacillati</taxon>
        <taxon>Bacillota</taxon>
        <taxon>Bacilli</taxon>
        <taxon>Bacillales</taxon>
        <taxon>Bacillaceae</taxon>
        <taxon>Bacillus</taxon>
    </lineage>
</organism>
<proteinExistence type="predicted"/>
<name>A0A5S9M2J1_BACIA</name>
<dbReference type="SUPFAM" id="SSF51569">
    <property type="entry name" value="Aldolase"/>
    <property type="match status" value="1"/>
</dbReference>
<dbReference type="Pfam" id="PF01487">
    <property type="entry name" value="DHquinase_I"/>
    <property type="match status" value="1"/>
</dbReference>
<dbReference type="Gene3D" id="3.20.20.70">
    <property type="entry name" value="Aldolase class I"/>
    <property type="match status" value="1"/>
</dbReference>
<dbReference type="Proteomes" id="UP000464658">
    <property type="component" value="Chromosome"/>
</dbReference>
<accession>A0A5S9M2J1</accession>
<dbReference type="EMBL" id="AP021906">
    <property type="protein sequence ID" value="BBP86952.1"/>
    <property type="molecule type" value="Genomic_DNA"/>
</dbReference>
<reference evidence="1 2" key="1">
    <citation type="submission" date="2019-12" db="EMBL/GenBank/DDBJ databases">
        <title>Full genome sequence of a Bacillus safensis strain isolated from commercially available natto in Indonesia.</title>
        <authorList>
            <person name="Yoshida M."/>
            <person name="Uomi M."/>
            <person name="Waturangi D."/>
            <person name="Ekaputri J.J."/>
            <person name="Setiamarga D.H.E."/>
        </authorList>
    </citation>
    <scope>NUCLEOTIDE SEQUENCE [LARGE SCALE GENOMIC DNA]</scope>
    <source>
        <strain evidence="1 2">IDN1</strain>
    </source>
</reference>
<dbReference type="GO" id="GO:0003855">
    <property type="term" value="F:3-dehydroquinate dehydratase activity"/>
    <property type="evidence" value="ECO:0007669"/>
    <property type="project" value="InterPro"/>
</dbReference>
<dbReference type="AlphaFoldDB" id="A0A5S9M2J1"/>
<dbReference type="InterPro" id="IPR001381">
    <property type="entry name" value="DHquinase_I"/>
</dbReference>
<sequence>MKGAFGCECISAKGKKSVQAGGQPMICTPLIGQTKEELFHEVEVLTEKNPDVIEWRADFFFITFMTRNK</sequence>